<dbReference type="Proteomes" id="UP000449906">
    <property type="component" value="Unassembled WGS sequence"/>
</dbReference>
<dbReference type="InterPro" id="IPR001638">
    <property type="entry name" value="Solute-binding_3/MltF_N"/>
</dbReference>
<evidence type="ECO:0000256" key="4">
    <source>
        <dbReference type="SAM" id="SignalP"/>
    </source>
</evidence>
<organism evidence="6 7">
    <name type="scientific">Nocardioides simplex</name>
    <name type="common">Arthrobacter simplex</name>
    <dbReference type="NCBI Taxonomy" id="2045"/>
    <lineage>
        <taxon>Bacteria</taxon>
        <taxon>Bacillati</taxon>
        <taxon>Actinomycetota</taxon>
        <taxon>Actinomycetes</taxon>
        <taxon>Propionibacteriales</taxon>
        <taxon>Nocardioidaceae</taxon>
        <taxon>Pimelobacter</taxon>
    </lineage>
</organism>
<accession>A0A7J5DXU4</accession>
<dbReference type="SMART" id="SM00062">
    <property type="entry name" value="PBPb"/>
    <property type="match status" value="1"/>
</dbReference>
<feature type="chain" id="PRO_5039070591" evidence="4">
    <location>
        <begin position="26"/>
        <end position="284"/>
    </location>
</feature>
<keyword evidence="2" id="KW-0813">Transport</keyword>
<dbReference type="PANTHER" id="PTHR30085:SF6">
    <property type="entry name" value="ABC TRANSPORTER GLUTAMINE-BINDING PROTEIN GLNH"/>
    <property type="match status" value="1"/>
</dbReference>
<evidence type="ECO:0000313" key="7">
    <source>
        <dbReference type="Proteomes" id="UP000449906"/>
    </source>
</evidence>
<sequence>MRTTIRRRGASALVLAALVSTVLTACGSDGEVKKPDLVEGAQQGGSLTIGISYDEPGVGLEKNGSYSGFDVTTATYVAEALGVDPADITWVRADPGEREQLLESGQADLVFATYSITDERKQVVDFAGPYFVAHQDLLIRRNDTEITGPKTLHGRVLCSVTGTTSSAYVKEHYKGDITLQEYPRYSACVEALLDGKVDAVTTDDLILAGYAAEDRYRGKLKVVGDGFTDERYGVGIKKGDTALVEKVDAALKQYVDDGSWRAALEQSVGGSGYDIPDPPTPGTA</sequence>
<comment type="similarity">
    <text evidence="1">Belongs to the bacterial solute-binding protein 3 family.</text>
</comment>
<dbReference type="GO" id="GO:0006865">
    <property type="term" value="P:amino acid transport"/>
    <property type="evidence" value="ECO:0007669"/>
    <property type="project" value="TreeGrafter"/>
</dbReference>
<feature type="signal peptide" evidence="4">
    <location>
        <begin position="1"/>
        <end position="25"/>
    </location>
</feature>
<evidence type="ECO:0000256" key="3">
    <source>
        <dbReference type="ARBA" id="ARBA00022729"/>
    </source>
</evidence>
<evidence type="ECO:0000256" key="1">
    <source>
        <dbReference type="ARBA" id="ARBA00010333"/>
    </source>
</evidence>
<evidence type="ECO:0000259" key="5">
    <source>
        <dbReference type="SMART" id="SM00062"/>
    </source>
</evidence>
<gene>
    <name evidence="6" type="ORF">F9L07_02310</name>
</gene>
<dbReference type="GO" id="GO:0005576">
    <property type="term" value="C:extracellular region"/>
    <property type="evidence" value="ECO:0007669"/>
    <property type="project" value="TreeGrafter"/>
</dbReference>
<dbReference type="EMBL" id="WBVM01000001">
    <property type="protein sequence ID" value="KAB2810800.1"/>
    <property type="molecule type" value="Genomic_DNA"/>
</dbReference>
<dbReference type="InterPro" id="IPR051455">
    <property type="entry name" value="Bact_solute-bind_prot3"/>
</dbReference>
<dbReference type="Pfam" id="PF00497">
    <property type="entry name" value="SBP_bac_3"/>
    <property type="match status" value="1"/>
</dbReference>
<dbReference type="SUPFAM" id="SSF53850">
    <property type="entry name" value="Periplasmic binding protein-like II"/>
    <property type="match status" value="1"/>
</dbReference>
<proteinExistence type="inferred from homology"/>
<dbReference type="Gene3D" id="3.40.190.10">
    <property type="entry name" value="Periplasmic binding protein-like II"/>
    <property type="match status" value="2"/>
</dbReference>
<feature type="domain" description="Solute-binding protein family 3/N-terminal" evidence="5">
    <location>
        <begin position="46"/>
        <end position="271"/>
    </location>
</feature>
<evidence type="ECO:0000256" key="2">
    <source>
        <dbReference type="ARBA" id="ARBA00022448"/>
    </source>
</evidence>
<comment type="caution">
    <text evidence="6">The sequence shown here is derived from an EMBL/GenBank/DDBJ whole genome shotgun (WGS) entry which is preliminary data.</text>
</comment>
<keyword evidence="3 4" id="KW-0732">Signal</keyword>
<dbReference type="GO" id="GO:0030288">
    <property type="term" value="C:outer membrane-bounded periplasmic space"/>
    <property type="evidence" value="ECO:0007669"/>
    <property type="project" value="TreeGrafter"/>
</dbReference>
<dbReference type="PANTHER" id="PTHR30085">
    <property type="entry name" value="AMINO ACID ABC TRANSPORTER PERMEASE"/>
    <property type="match status" value="1"/>
</dbReference>
<evidence type="ECO:0000313" key="6">
    <source>
        <dbReference type="EMBL" id="KAB2810800.1"/>
    </source>
</evidence>
<dbReference type="RefSeq" id="WP_151578246.1">
    <property type="nucleotide sequence ID" value="NZ_CP182503.1"/>
</dbReference>
<name>A0A7J5DXU4_NOCSI</name>
<reference evidence="6 7" key="1">
    <citation type="submission" date="2019-09" db="EMBL/GenBank/DDBJ databases">
        <title>Pimelobacter sp. isolated from Paulinella.</title>
        <authorList>
            <person name="Jeong S.E."/>
        </authorList>
    </citation>
    <scope>NUCLEOTIDE SEQUENCE [LARGE SCALE GENOMIC DNA]</scope>
    <source>
        <strain evidence="6 7">Pch-N</strain>
    </source>
</reference>
<protein>
    <submittedName>
        <fullName evidence="6">Glutamate ABC transporter substrate-binding protein</fullName>
    </submittedName>
</protein>
<dbReference type="PROSITE" id="PS51257">
    <property type="entry name" value="PROKAR_LIPOPROTEIN"/>
    <property type="match status" value="1"/>
</dbReference>
<dbReference type="AlphaFoldDB" id="A0A7J5DXU4"/>
<dbReference type="CDD" id="cd13690">
    <property type="entry name" value="PBP2_GluB"/>
    <property type="match status" value="1"/>
</dbReference>